<proteinExistence type="predicted"/>
<evidence type="ECO:0000313" key="2">
    <source>
        <dbReference type="EMBL" id="PVI00426.1"/>
    </source>
</evidence>
<protein>
    <recommendedName>
        <fullName evidence="1">Aminoglycoside phosphotransferase domain-containing protein</fullName>
    </recommendedName>
</protein>
<dbReference type="Proteomes" id="UP000244855">
    <property type="component" value="Unassembled WGS sequence"/>
</dbReference>
<keyword evidence="3" id="KW-1185">Reference proteome</keyword>
<feature type="domain" description="Aminoglycoside phosphotransferase" evidence="1">
    <location>
        <begin position="78"/>
        <end position="128"/>
    </location>
</feature>
<dbReference type="PANTHER" id="PTHR21310">
    <property type="entry name" value="AMINOGLYCOSIDE PHOSPHOTRANSFERASE-RELATED-RELATED"/>
    <property type="match status" value="1"/>
</dbReference>
<dbReference type="OrthoDB" id="2906425at2759"/>
<evidence type="ECO:0000259" key="1">
    <source>
        <dbReference type="Pfam" id="PF01636"/>
    </source>
</evidence>
<dbReference type="EMBL" id="KZ805374">
    <property type="protein sequence ID" value="PVI00426.1"/>
    <property type="molecule type" value="Genomic_DNA"/>
</dbReference>
<accession>A0A2V1DR11</accession>
<dbReference type="InterPro" id="IPR002575">
    <property type="entry name" value="Aminoglycoside_PTrfase"/>
</dbReference>
<evidence type="ECO:0000313" key="3">
    <source>
        <dbReference type="Proteomes" id="UP000244855"/>
    </source>
</evidence>
<dbReference type="Pfam" id="PF01636">
    <property type="entry name" value="APH"/>
    <property type="match status" value="1"/>
</dbReference>
<feature type="non-terminal residue" evidence="2">
    <location>
        <position position="1"/>
    </location>
</feature>
<dbReference type="AlphaFoldDB" id="A0A2V1DR11"/>
<dbReference type="SUPFAM" id="SSF56112">
    <property type="entry name" value="Protein kinase-like (PK-like)"/>
    <property type="match status" value="1"/>
</dbReference>
<feature type="non-terminal residue" evidence="2">
    <location>
        <position position="145"/>
    </location>
</feature>
<name>A0A2V1DR11_9PLEO</name>
<dbReference type="STRING" id="97972.A0A2V1DR11"/>
<dbReference type="Gene3D" id="3.90.1200.10">
    <property type="match status" value="1"/>
</dbReference>
<dbReference type="InterPro" id="IPR011009">
    <property type="entry name" value="Kinase-like_dom_sf"/>
</dbReference>
<dbReference type="InterPro" id="IPR051678">
    <property type="entry name" value="AGP_Transferase"/>
</dbReference>
<organism evidence="2 3">
    <name type="scientific">Periconia macrospinosa</name>
    <dbReference type="NCBI Taxonomy" id="97972"/>
    <lineage>
        <taxon>Eukaryota</taxon>
        <taxon>Fungi</taxon>
        <taxon>Dikarya</taxon>
        <taxon>Ascomycota</taxon>
        <taxon>Pezizomycotina</taxon>
        <taxon>Dothideomycetes</taxon>
        <taxon>Pleosporomycetidae</taxon>
        <taxon>Pleosporales</taxon>
        <taxon>Massarineae</taxon>
        <taxon>Periconiaceae</taxon>
        <taxon>Periconia</taxon>
    </lineage>
</organism>
<dbReference type="PANTHER" id="PTHR21310:SF15">
    <property type="entry name" value="AMINOGLYCOSIDE PHOSPHOTRANSFERASE DOMAIN-CONTAINING PROTEIN"/>
    <property type="match status" value="1"/>
</dbReference>
<gene>
    <name evidence="2" type="ORF">DM02DRAFT_495781</name>
</gene>
<reference evidence="2 3" key="1">
    <citation type="journal article" date="2018" name="Sci. Rep.">
        <title>Comparative genomics provides insights into the lifestyle and reveals functional heterogeneity of dark septate endophytic fungi.</title>
        <authorList>
            <person name="Knapp D.G."/>
            <person name="Nemeth J.B."/>
            <person name="Barry K."/>
            <person name="Hainaut M."/>
            <person name="Henrissat B."/>
            <person name="Johnson J."/>
            <person name="Kuo A."/>
            <person name="Lim J.H.P."/>
            <person name="Lipzen A."/>
            <person name="Nolan M."/>
            <person name="Ohm R.A."/>
            <person name="Tamas L."/>
            <person name="Grigoriev I.V."/>
            <person name="Spatafora J.W."/>
            <person name="Nagy L.G."/>
            <person name="Kovacs G.M."/>
        </authorList>
    </citation>
    <scope>NUCLEOTIDE SEQUENCE [LARGE SCALE GENOMIC DNA]</scope>
    <source>
        <strain evidence="2 3">DSE2036</strain>
    </source>
</reference>
<sequence>QKDEIVWQLRGIFSQLRNNRARFIGSFDRSACELQLFAHFFGHYGPYLSEDAFNKGMITALKNQIDGWRGNRTFNSIRALKDHDIVMTHGNLHPRSIIVDGTRVVAILDCSVSGYYPEYWDWATAVFNVQATTSWGKQGSINRIM</sequence>